<dbReference type="PANTHER" id="PTHR31218">
    <property type="entry name" value="WAT1-RELATED PROTEIN"/>
    <property type="match status" value="1"/>
</dbReference>
<proteinExistence type="inferred from homology"/>
<evidence type="ECO:0000313" key="10">
    <source>
        <dbReference type="Proteomes" id="UP000288805"/>
    </source>
</evidence>
<evidence type="ECO:0000256" key="6">
    <source>
        <dbReference type="RuleBase" id="RU363077"/>
    </source>
</evidence>
<dbReference type="AlphaFoldDB" id="A0A438EHU9"/>
<evidence type="ECO:0000256" key="3">
    <source>
        <dbReference type="ARBA" id="ARBA00022692"/>
    </source>
</evidence>
<accession>A0A438EHU9</accession>
<protein>
    <recommendedName>
        <fullName evidence="6">WAT1-related protein</fullName>
    </recommendedName>
</protein>
<organism evidence="9 10">
    <name type="scientific">Vitis vinifera</name>
    <name type="common">Grape</name>
    <dbReference type="NCBI Taxonomy" id="29760"/>
    <lineage>
        <taxon>Eukaryota</taxon>
        <taxon>Viridiplantae</taxon>
        <taxon>Streptophyta</taxon>
        <taxon>Embryophyta</taxon>
        <taxon>Tracheophyta</taxon>
        <taxon>Spermatophyta</taxon>
        <taxon>Magnoliopsida</taxon>
        <taxon>eudicotyledons</taxon>
        <taxon>Gunneridae</taxon>
        <taxon>Pentapetalae</taxon>
        <taxon>rosids</taxon>
        <taxon>Vitales</taxon>
        <taxon>Vitaceae</taxon>
        <taxon>Viteae</taxon>
        <taxon>Vitis</taxon>
    </lineage>
</organism>
<evidence type="ECO:0000313" key="9">
    <source>
        <dbReference type="EMBL" id="RVW47242.1"/>
    </source>
</evidence>
<comment type="caution">
    <text evidence="9">The sequence shown here is derived from an EMBL/GenBank/DDBJ whole genome shotgun (WGS) entry which is preliminary data.</text>
</comment>
<feature type="transmembrane region" description="Helical" evidence="6">
    <location>
        <begin position="256"/>
        <end position="278"/>
    </location>
</feature>
<evidence type="ECO:0000256" key="2">
    <source>
        <dbReference type="ARBA" id="ARBA00007635"/>
    </source>
</evidence>
<dbReference type="Proteomes" id="UP000288805">
    <property type="component" value="Unassembled WGS sequence"/>
</dbReference>
<evidence type="ECO:0000259" key="8">
    <source>
        <dbReference type="Pfam" id="PF00892"/>
    </source>
</evidence>
<name>A0A438EHU9_VITVI</name>
<feature type="transmembrane region" description="Helical" evidence="6">
    <location>
        <begin position="187"/>
        <end position="208"/>
    </location>
</feature>
<feature type="transmembrane region" description="Helical" evidence="6">
    <location>
        <begin position="7"/>
        <end position="29"/>
    </location>
</feature>
<dbReference type="Pfam" id="PF00892">
    <property type="entry name" value="EamA"/>
    <property type="match status" value="1"/>
</dbReference>
<dbReference type="InterPro" id="IPR030184">
    <property type="entry name" value="WAT1-related"/>
</dbReference>
<feature type="region of interest" description="Disordered" evidence="7">
    <location>
        <begin position="342"/>
        <end position="361"/>
    </location>
</feature>
<feature type="transmembrane region" description="Helical" evidence="6">
    <location>
        <begin position="41"/>
        <end position="62"/>
    </location>
</feature>
<keyword evidence="5 6" id="KW-0472">Membrane</keyword>
<dbReference type="InterPro" id="IPR037185">
    <property type="entry name" value="EmrE-like"/>
</dbReference>
<dbReference type="EMBL" id="QGNW01001287">
    <property type="protein sequence ID" value="RVW47242.1"/>
    <property type="molecule type" value="Genomic_DNA"/>
</dbReference>
<dbReference type="SUPFAM" id="SSF103481">
    <property type="entry name" value="Multidrug resistance efflux transporter EmrE"/>
    <property type="match status" value="1"/>
</dbReference>
<evidence type="ECO:0000256" key="1">
    <source>
        <dbReference type="ARBA" id="ARBA00004141"/>
    </source>
</evidence>
<evidence type="ECO:0000256" key="5">
    <source>
        <dbReference type="ARBA" id="ARBA00023136"/>
    </source>
</evidence>
<dbReference type="GO" id="GO:0022857">
    <property type="term" value="F:transmembrane transporter activity"/>
    <property type="evidence" value="ECO:0007669"/>
    <property type="project" value="InterPro"/>
</dbReference>
<dbReference type="InterPro" id="IPR000620">
    <property type="entry name" value="EamA_dom"/>
</dbReference>
<comment type="similarity">
    <text evidence="2 6">Belongs to the drug/metabolite transporter (DMT) superfamily. Plant drug/metabolite exporter (P-DME) (TC 2.A.7.4) family.</text>
</comment>
<feature type="transmembrane region" description="Helical" evidence="6">
    <location>
        <begin position="74"/>
        <end position="93"/>
    </location>
</feature>
<gene>
    <name evidence="9" type="primary">VvCHDh000491_1</name>
    <name evidence="9" type="ORF">CK203_070159</name>
</gene>
<reference evidence="9 10" key="1">
    <citation type="journal article" date="2018" name="PLoS Genet.">
        <title>Population sequencing reveals clonal diversity and ancestral inbreeding in the grapevine cultivar Chardonnay.</title>
        <authorList>
            <person name="Roach M.J."/>
            <person name="Johnson D.L."/>
            <person name="Bohlmann J."/>
            <person name="van Vuuren H.J."/>
            <person name="Jones S.J."/>
            <person name="Pretorius I.S."/>
            <person name="Schmidt S.A."/>
            <person name="Borneman A.R."/>
        </authorList>
    </citation>
    <scope>NUCLEOTIDE SEQUENCE [LARGE SCALE GENOMIC DNA]</scope>
    <source>
        <strain evidence="10">cv. Chardonnay</strain>
        <tissue evidence="9">Leaf</tissue>
    </source>
</reference>
<feature type="transmembrane region" description="Helical" evidence="6">
    <location>
        <begin position="290"/>
        <end position="311"/>
    </location>
</feature>
<sequence>MEVRMRLWEVIPFSVMVLMEGCTVGLTIMTKTVMAKGMSQFVFVVYSNALSSIILLPYSLIFRRTQQSFFTFPLLTRFFFLGLTGITIAQIFAFTGLSYSSPILACGMGNLIPAFSFVLAIILRTTKLDWRVTSGQAKIIGTFISISGGTLMILYKGPLVRKTAFSAPFHHLELIPRHFIFSSTPEYWALGGILLAVASLSASVWGIIQVGTVKQYPEPITIAALYTSMGTIQSAIVAFVAERNLSAWKLELNMELLLIFLSTFGALIGNFGSAIRCSVHIWCMHNKGPFYVPMFKPFGIIIASIASVIFFGDSLHYGRFPVRSHDNCGKFCIEKDDMKAGGEGIDSSEQKVPLLQEEEQV</sequence>
<dbReference type="GO" id="GO:0016020">
    <property type="term" value="C:membrane"/>
    <property type="evidence" value="ECO:0007669"/>
    <property type="project" value="UniProtKB-SubCell"/>
</dbReference>
<evidence type="ECO:0000256" key="4">
    <source>
        <dbReference type="ARBA" id="ARBA00022989"/>
    </source>
</evidence>
<feature type="transmembrane region" description="Helical" evidence="6">
    <location>
        <begin position="99"/>
        <end position="123"/>
    </location>
</feature>
<evidence type="ECO:0000256" key="7">
    <source>
        <dbReference type="SAM" id="MobiDB-lite"/>
    </source>
</evidence>
<comment type="subcellular location">
    <subcellularLocation>
        <location evidence="1 6">Membrane</location>
        <topology evidence="1 6">Multi-pass membrane protein</topology>
    </subcellularLocation>
</comment>
<keyword evidence="3 6" id="KW-0812">Transmembrane</keyword>
<keyword evidence="4 6" id="KW-1133">Transmembrane helix</keyword>
<feature type="transmembrane region" description="Helical" evidence="6">
    <location>
        <begin position="220"/>
        <end position="241"/>
    </location>
</feature>
<feature type="domain" description="EamA" evidence="8">
    <location>
        <begin position="23"/>
        <end position="135"/>
    </location>
</feature>